<dbReference type="Gene3D" id="1.20.1070.10">
    <property type="entry name" value="Rhodopsin 7-helix transmembrane proteins"/>
    <property type="match status" value="1"/>
</dbReference>
<evidence type="ECO:0000256" key="4">
    <source>
        <dbReference type="ARBA" id="ARBA00022692"/>
    </source>
</evidence>
<feature type="transmembrane region" description="Helical" evidence="13">
    <location>
        <begin position="61"/>
        <end position="87"/>
    </location>
</feature>
<dbReference type="PROSITE" id="PS50262">
    <property type="entry name" value="G_PROTEIN_RECEP_F1_2"/>
    <property type="match status" value="1"/>
</dbReference>
<keyword evidence="11" id="KW-0325">Glycoprotein</keyword>
<feature type="transmembrane region" description="Helical" evidence="13">
    <location>
        <begin position="142"/>
        <end position="164"/>
    </location>
</feature>
<feature type="transmembrane region" description="Helical" evidence="13">
    <location>
        <begin position="27"/>
        <end position="49"/>
    </location>
</feature>
<dbReference type="InterPro" id="IPR000276">
    <property type="entry name" value="GPCR_Rhodpsn"/>
</dbReference>
<evidence type="ECO:0000256" key="11">
    <source>
        <dbReference type="ARBA" id="ARBA00023180"/>
    </source>
</evidence>
<dbReference type="Ensembl" id="ENSOTST00005134524.1">
    <property type="protein sequence ID" value="ENSOTSP00005148953.1"/>
    <property type="gene ID" value="ENSOTSG00005048820.1"/>
</dbReference>
<evidence type="ECO:0000256" key="12">
    <source>
        <dbReference type="ARBA" id="ARBA00023224"/>
    </source>
</evidence>
<feature type="transmembrane region" description="Helical" evidence="13">
    <location>
        <begin position="247"/>
        <end position="271"/>
    </location>
</feature>
<sequence>MEPNNRTTHTVTEFLITGFDGVQHPKLVGAAILLVLFLILIGSITNICVIAFNKPLHTPMYFFICSLAMVDIVYTSGISVTMLNVLLGEERRIPYAPCMIQCFLFHFGSSMEPFAIALMAYDRLIAISYPLRYHTILTNTNVCLLILANWAVGCMLASLLTGLVNNLPFCGSNKLPYSFCEYANLIRASCVNLSHYFNAISALGTAVLWVTLALIIVSYMKIVYVVIQMSSSKDRRKTFNTCVSHMIVVACFFIPKVLIILVTRVGLVLTLSHRNGLVIGSTLGPSLVNPLVYCLKTKEIRGRLKYIFKRSDISPNIICSNGSQLDYCSIILKI</sequence>
<keyword evidence="8 13" id="KW-0472">Membrane</keyword>
<evidence type="ECO:0000256" key="13">
    <source>
        <dbReference type="SAM" id="Phobius"/>
    </source>
</evidence>
<accession>A0AAZ3S782</accession>
<dbReference type="InterPro" id="IPR017452">
    <property type="entry name" value="GPCR_Rhodpsn_7TM"/>
</dbReference>
<dbReference type="InterPro" id="IPR000725">
    <property type="entry name" value="Olfact_rcpt"/>
</dbReference>
<keyword evidence="9" id="KW-1015">Disulfide bond</keyword>
<dbReference type="GO" id="GO:0004930">
    <property type="term" value="F:G protein-coupled receptor activity"/>
    <property type="evidence" value="ECO:0007669"/>
    <property type="project" value="UniProtKB-KW"/>
</dbReference>
<keyword evidence="6 13" id="KW-1133">Transmembrane helix</keyword>
<dbReference type="Pfam" id="PF13853">
    <property type="entry name" value="7tm_4"/>
    <property type="match status" value="1"/>
</dbReference>
<dbReference type="SMART" id="SM01381">
    <property type="entry name" value="7TM_GPCR_Srsx"/>
    <property type="match status" value="1"/>
</dbReference>
<evidence type="ECO:0000256" key="1">
    <source>
        <dbReference type="ARBA" id="ARBA00004651"/>
    </source>
</evidence>
<dbReference type="GO" id="GO:0005886">
    <property type="term" value="C:plasma membrane"/>
    <property type="evidence" value="ECO:0007669"/>
    <property type="project" value="UniProtKB-SubCell"/>
</dbReference>
<dbReference type="PRINTS" id="PR00237">
    <property type="entry name" value="GPCRRHODOPSN"/>
</dbReference>
<evidence type="ECO:0000256" key="10">
    <source>
        <dbReference type="ARBA" id="ARBA00023170"/>
    </source>
</evidence>
<reference evidence="15" key="3">
    <citation type="submission" date="2025-09" db="UniProtKB">
        <authorList>
            <consortium name="Ensembl"/>
        </authorList>
    </citation>
    <scope>IDENTIFICATION</scope>
</reference>
<evidence type="ECO:0000313" key="16">
    <source>
        <dbReference type="Proteomes" id="UP000694402"/>
    </source>
</evidence>
<evidence type="ECO:0000256" key="8">
    <source>
        <dbReference type="ARBA" id="ARBA00023136"/>
    </source>
</evidence>
<keyword evidence="10" id="KW-0675">Receptor</keyword>
<evidence type="ECO:0000256" key="2">
    <source>
        <dbReference type="ARBA" id="ARBA00022475"/>
    </source>
</evidence>
<feature type="transmembrane region" description="Helical" evidence="13">
    <location>
        <begin position="206"/>
        <end position="227"/>
    </location>
</feature>
<dbReference type="PANTHER" id="PTHR24242">
    <property type="entry name" value="G-PROTEIN COUPLED RECEPTOR"/>
    <property type="match status" value="1"/>
</dbReference>
<protein>
    <recommendedName>
        <fullName evidence="14">G-protein coupled receptors family 1 profile domain-containing protein</fullName>
    </recommendedName>
</protein>
<dbReference type="FunFam" id="1.20.1070.10:FF:000024">
    <property type="entry name" value="Olfactory receptor"/>
    <property type="match status" value="1"/>
</dbReference>
<evidence type="ECO:0000256" key="7">
    <source>
        <dbReference type="ARBA" id="ARBA00023040"/>
    </source>
</evidence>
<keyword evidence="5" id="KW-0552">Olfaction</keyword>
<comment type="subcellular location">
    <subcellularLocation>
        <location evidence="1">Cell membrane</location>
        <topology evidence="1">Multi-pass membrane protein</topology>
    </subcellularLocation>
</comment>
<feature type="domain" description="G-protein coupled receptors family 1 profile" evidence="14">
    <location>
        <begin position="42"/>
        <end position="293"/>
    </location>
</feature>
<feature type="transmembrane region" description="Helical" evidence="13">
    <location>
        <begin position="277"/>
        <end position="295"/>
    </location>
</feature>
<reference evidence="15" key="2">
    <citation type="submission" date="2025-08" db="UniProtKB">
        <authorList>
            <consortium name="Ensembl"/>
        </authorList>
    </citation>
    <scope>IDENTIFICATION</scope>
</reference>
<dbReference type="PRINTS" id="PR00245">
    <property type="entry name" value="OLFACTORYR"/>
</dbReference>
<keyword evidence="3" id="KW-0716">Sensory transduction</keyword>
<evidence type="ECO:0000256" key="9">
    <source>
        <dbReference type="ARBA" id="ARBA00023157"/>
    </source>
</evidence>
<dbReference type="PANTHER" id="PTHR24242:SF359">
    <property type="entry name" value="ODORANT RECEPTOR-RELATED"/>
    <property type="match status" value="1"/>
</dbReference>
<proteinExistence type="predicted"/>
<feature type="transmembrane region" description="Helical" evidence="13">
    <location>
        <begin position="93"/>
        <end position="121"/>
    </location>
</feature>
<organism evidence="15 16">
    <name type="scientific">Oncorhynchus tshawytscha</name>
    <name type="common">Chinook salmon</name>
    <name type="synonym">Salmo tshawytscha</name>
    <dbReference type="NCBI Taxonomy" id="74940"/>
    <lineage>
        <taxon>Eukaryota</taxon>
        <taxon>Metazoa</taxon>
        <taxon>Chordata</taxon>
        <taxon>Craniata</taxon>
        <taxon>Vertebrata</taxon>
        <taxon>Euteleostomi</taxon>
        <taxon>Actinopterygii</taxon>
        <taxon>Neopterygii</taxon>
        <taxon>Teleostei</taxon>
        <taxon>Protacanthopterygii</taxon>
        <taxon>Salmoniformes</taxon>
        <taxon>Salmonidae</taxon>
        <taxon>Salmoninae</taxon>
        <taxon>Oncorhynchus</taxon>
    </lineage>
</organism>
<keyword evidence="4 13" id="KW-0812">Transmembrane</keyword>
<reference evidence="16" key="1">
    <citation type="journal article" date="2018" name="PLoS ONE">
        <title>Chinook salmon (Oncorhynchus tshawytscha) genome and transcriptome.</title>
        <authorList>
            <person name="Christensen K.A."/>
            <person name="Leong J.S."/>
            <person name="Sakhrani D."/>
            <person name="Biagi C.A."/>
            <person name="Minkley D.R."/>
            <person name="Withler R.E."/>
            <person name="Rondeau E.B."/>
            <person name="Koop B.F."/>
            <person name="Devlin R.H."/>
        </authorList>
    </citation>
    <scope>NUCLEOTIDE SEQUENCE [LARGE SCALE GENOMIC DNA]</scope>
</reference>
<dbReference type="InterPro" id="IPR050939">
    <property type="entry name" value="Olfactory_GPCR1"/>
</dbReference>
<evidence type="ECO:0000313" key="15">
    <source>
        <dbReference type="Ensembl" id="ENSOTSP00005148953.1"/>
    </source>
</evidence>
<dbReference type="GO" id="GO:0004984">
    <property type="term" value="F:olfactory receptor activity"/>
    <property type="evidence" value="ECO:0007669"/>
    <property type="project" value="InterPro"/>
</dbReference>
<evidence type="ECO:0000259" key="14">
    <source>
        <dbReference type="PROSITE" id="PS50262"/>
    </source>
</evidence>
<name>A0AAZ3S782_ONCTS</name>
<dbReference type="AlphaFoldDB" id="A0AAZ3S782"/>
<keyword evidence="2" id="KW-1003">Cell membrane</keyword>
<evidence type="ECO:0000256" key="5">
    <source>
        <dbReference type="ARBA" id="ARBA00022725"/>
    </source>
</evidence>
<evidence type="ECO:0000256" key="3">
    <source>
        <dbReference type="ARBA" id="ARBA00022606"/>
    </source>
</evidence>
<keyword evidence="16" id="KW-1185">Reference proteome</keyword>
<keyword evidence="12" id="KW-0807">Transducer</keyword>
<dbReference type="SUPFAM" id="SSF81321">
    <property type="entry name" value="Family A G protein-coupled receptor-like"/>
    <property type="match status" value="1"/>
</dbReference>
<dbReference type="GeneTree" id="ENSGT00940000161369"/>
<dbReference type="Proteomes" id="UP000694402">
    <property type="component" value="Unassembled WGS sequence"/>
</dbReference>
<gene>
    <name evidence="15" type="primary">LOC121838970</name>
</gene>
<keyword evidence="7" id="KW-0297">G-protein coupled receptor</keyword>
<evidence type="ECO:0000256" key="6">
    <source>
        <dbReference type="ARBA" id="ARBA00022989"/>
    </source>
</evidence>